<dbReference type="EMBL" id="APNK01000002">
    <property type="protein sequence ID" value="KEZ79062.1"/>
    <property type="molecule type" value="Genomic_DNA"/>
</dbReference>
<dbReference type="Pfam" id="PF03473">
    <property type="entry name" value="MOSC"/>
    <property type="match status" value="1"/>
</dbReference>
<dbReference type="eggNOG" id="COG2258">
    <property type="taxonomic scope" value="Bacteria"/>
</dbReference>
<dbReference type="AlphaFoldDB" id="A0A084IQS8"/>
<dbReference type="InterPro" id="IPR052716">
    <property type="entry name" value="MOSC_domain"/>
</dbReference>
<dbReference type="InterPro" id="IPR005302">
    <property type="entry name" value="MoCF_Sase_C"/>
</dbReference>
<gene>
    <name evidence="2" type="ORF">C41B8_02992</name>
</gene>
<dbReference type="GO" id="GO:0030151">
    <property type="term" value="F:molybdenum ion binding"/>
    <property type="evidence" value="ECO:0007669"/>
    <property type="project" value="InterPro"/>
</dbReference>
<protein>
    <recommendedName>
        <fullName evidence="1">MOSC domain-containing protein</fullName>
    </recommendedName>
</protein>
<name>A0A084IQS8_SALHC</name>
<organism evidence="2 3">
    <name type="scientific">Salinisphaera hydrothermalis (strain C41B8)</name>
    <dbReference type="NCBI Taxonomy" id="1304275"/>
    <lineage>
        <taxon>Bacteria</taxon>
        <taxon>Pseudomonadati</taxon>
        <taxon>Pseudomonadota</taxon>
        <taxon>Gammaproteobacteria</taxon>
        <taxon>Salinisphaerales</taxon>
        <taxon>Salinisphaeraceae</taxon>
        <taxon>Salinisphaera</taxon>
    </lineage>
</organism>
<keyword evidence="3" id="KW-1185">Reference proteome</keyword>
<sequence length="169" mass="18233">MRLIGRLAGVYIAAERSLPMTARDSVRADAGHGLVGDRYHRGTGTFSRRTPLISGARALSILDTETLAICRRGLEHELPAAMLRRNLLIETGRLETWAGRELLIGEVHIMLAGRCPPCGYLSRLLEADMRAALHGLGGMRARIVSGGHLSIGDPVYLVDDSGTQRGLPG</sequence>
<reference evidence="2 3" key="1">
    <citation type="submission" date="2013-03" db="EMBL/GenBank/DDBJ databases">
        <title>Salinisphaera hydrothermalis C41B8 Genome Sequencing.</title>
        <authorList>
            <person name="Li C."/>
            <person name="Lai Q."/>
            <person name="Shao Z."/>
        </authorList>
    </citation>
    <scope>NUCLEOTIDE SEQUENCE [LARGE SCALE GENOMIC DNA]</scope>
    <source>
        <strain evidence="2 3">C41B8</strain>
    </source>
</reference>
<dbReference type="SUPFAM" id="SSF50800">
    <property type="entry name" value="PK beta-barrel domain-like"/>
    <property type="match status" value="1"/>
</dbReference>
<dbReference type="InterPro" id="IPR011037">
    <property type="entry name" value="Pyrv_Knase-like_insert_dom_sf"/>
</dbReference>
<dbReference type="PANTHER" id="PTHR36930:SF1">
    <property type="entry name" value="MOSC DOMAIN-CONTAINING PROTEIN"/>
    <property type="match status" value="1"/>
</dbReference>
<feature type="domain" description="MOSC" evidence="1">
    <location>
        <begin position="18"/>
        <end position="158"/>
    </location>
</feature>
<comment type="caution">
    <text evidence="2">The sequence shown here is derived from an EMBL/GenBank/DDBJ whole genome shotgun (WGS) entry which is preliminary data.</text>
</comment>
<dbReference type="Gene3D" id="2.40.33.20">
    <property type="entry name" value="PK beta-barrel domain-like"/>
    <property type="match status" value="1"/>
</dbReference>
<accession>A0A084IQS8</accession>
<evidence type="ECO:0000313" key="3">
    <source>
        <dbReference type="Proteomes" id="UP000028302"/>
    </source>
</evidence>
<proteinExistence type="predicted"/>
<dbReference type="STRING" id="1304275.C41B8_02992"/>
<dbReference type="PROSITE" id="PS51340">
    <property type="entry name" value="MOSC"/>
    <property type="match status" value="1"/>
</dbReference>
<evidence type="ECO:0000259" key="1">
    <source>
        <dbReference type="PROSITE" id="PS51340"/>
    </source>
</evidence>
<dbReference type="GO" id="GO:0030170">
    <property type="term" value="F:pyridoxal phosphate binding"/>
    <property type="evidence" value="ECO:0007669"/>
    <property type="project" value="InterPro"/>
</dbReference>
<dbReference type="Proteomes" id="UP000028302">
    <property type="component" value="Unassembled WGS sequence"/>
</dbReference>
<dbReference type="GO" id="GO:0003824">
    <property type="term" value="F:catalytic activity"/>
    <property type="evidence" value="ECO:0007669"/>
    <property type="project" value="InterPro"/>
</dbReference>
<dbReference type="PANTHER" id="PTHR36930">
    <property type="entry name" value="METAL-SULFUR CLUSTER BIOSYNTHESIS PROTEINS YUAD-RELATED"/>
    <property type="match status" value="1"/>
</dbReference>
<evidence type="ECO:0000313" key="2">
    <source>
        <dbReference type="EMBL" id="KEZ79062.1"/>
    </source>
</evidence>